<evidence type="ECO:0000256" key="1">
    <source>
        <dbReference type="SAM" id="MobiDB-lite"/>
    </source>
</evidence>
<organism evidence="2 3">
    <name type="scientific">Candidatus Nitrosotalea okcheonensis</name>
    <dbReference type="NCBI Taxonomy" id="1903276"/>
    <lineage>
        <taxon>Archaea</taxon>
        <taxon>Nitrososphaerota</taxon>
        <taxon>Nitrososphaeria</taxon>
        <taxon>Nitrosotaleales</taxon>
        <taxon>Nitrosotaleaceae</taxon>
        <taxon>Nitrosotalea</taxon>
    </lineage>
</organism>
<dbReference type="Proteomes" id="UP000230607">
    <property type="component" value="Chromosome 1"/>
</dbReference>
<evidence type="ECO:0000313" key="3">
    <source>
        <dbReference type="Proteomes" id="UP000230607"/>
    </source>
</evidence>
<feature type="compositionally biased region" description="Polar residues" evidence="1">
    <location>
        <begin position="148"/>
        <end position="162"/>
    </location>
</feature>
<proteinExistence type="predicted"/>
<accession>A0A2H1FIQ6</accession>
<gene>
    <name evidence="2" type="ORF">NCS_30497</name>
</gene>
<evidence type="ECO:0000313" key="2">
    <source>
        <dbReference type="EMBL" id="SMH72657.1"/>
    </source>
</evidence>
<protein>
    <submittedName>
        <fullName evidence="2">Uncharacterized protein</fullName>
    </submittedName>
</protein>
<dbReference type="SUPFAM" id="SSF50939">
    <property type="entry name" value="Sialidases"/>
    <property type="match status" value="1"/>
</dbReference>
<dbReference type="EMBL" id="LT841358">
    <property type="protein sequence ID" value="SMH72657.1"/>
    <property type="molecule type" value="Genomic_DNA"/>
</dbReference>
<keyword evidence="3" id="KW-1185">Reference proteome</keyword>
<dbReference type="AlphaFoldDB" id="A0A2H1FIQ6"/>
<name>A0A2H1FIQ6_9ARCH</name>
<sequence length="1192" mass="129434">MAVISLMFMPDINMQKASALGANDTGIPVHIAPPPVPPIPSISDNQTMISAAMNVPEIKAWSDKWQYAGMDFNGTGNPVVWQHAIVLLYSPPDANTPLKCANGWTARVQVDLITKKALHAWYPDMQSPCTGYAELKKTDSSDGLGHVTTHNNAASLTPSTHIGDSEATEQDVTSGQWYGNEAFFPTPSYSSNIFKDMNALVGFTLNDNFNTANGFTQAGWIMTEIPGCGGCNLSAGTTALAYVDESISGAGDAAYNIGYTWVNGQNVIAEVICNTGTSKYDIDITYGSTYAHHTNISCSTYQTNDRDNNSIWFENQNTIQSSLWSGDITSSISASHAYKFDYQAINAYSWSSSNDYDRTAGVDQTSSVMTGNVASFGTATWSSLSNVPLFTDPNTIYVSSQDTSFNPHQGMGVALSPGGSSSTPALFEGLTSGQGYNVTPQDYGGYYFDYWRYSGDSVVPKSVTAGGTIQTLVPIYSTTAVQINAQDQNGNPLSLYTTLYNAAGNPIRTGFTPITFGLNYGQTYSVTVADYNPYYFNYWDDDHTNQVRQRSFAVYGGLQTYTVDFSTTSVHIASTDTSGNVITGLYAPLSENGQVVKQGWTPADYGLDSGATYTVNPNDYGSNYFNHWHDSYDAWDGSRTRSLTLTGPQNPTFTAIYYSSPAQGFMVTATDWNNNPLTGFYVPISPCGGDNQCSAFTPGWFTYLYGSSYTVTPNDYGNYVFDHWQDTGSTIRARSIAPSTSLPSYNSVFKSIISWQNPGYDYQVTTDTSDQSESAISSKADASSLVVGNNDLNGNNCDIFQSTNGGTGWNSKGVLTKVNPSDAFSDPSIALDYSGKFYYTCIEFNPSNSTGLYVVMQQSTDGGNTWPNSYTVVGHHSDSVDKPWLASDSNSGSSYKNNVYGCWTDFYSNGTSKIFFKRYVDYPSSTIPYDSDTNKIQLDSGAVQGCSIAIGPGGQVYVTWENGGIGSSGTIFLKRNLSGGDPTKWDGPYTVGTYDPVPPPECQRGGSYFECINGINGANSPFTVLHYPSIATDSSGAVHVTWMTYHTGTLTDIMYTNSNSCASGTCQFGTPIQINLDTGAADQWEPAITVSNSGNVVHVTAYDRRDDSNNEFYRPYDYYCSYGSLINCMSQSQWLNVQSSSAGSSNLDLTSDLDDYHSITTSNVKQAYTVWTDSRDISTNSNYNIYSELTTR</sequence>
<dbReference type="InterPro" id="IPR036278">
    <property type="entry name" value="Sialidase_sf"/>
</dbReference>
<reference evidence="3" key="1">
    <citation type="submission" date="2017-03" db="EMBL/GenBank/DDBJ databases">
        <authorList>
            <person name="Herbold C."/>
        </authorList>
    </citation>
    <scope>NUCLEOTIDE SEQUENCE [LARGE SCALE GENOMIC DNA]</scope>
</reference>
<feature type="region of interest" description="Disordered" evidence="1">
    <location>
        <begin position="143"/>
        <end position="170"/>
    </location>
</feature>